<keyword evidence="3" id="KW-1185">Reference proteome</keyword>
<comment type="caution">
    <text evidence="2">The sequence shown here is derived from an EMBL/GenBank/DDBJ whole genome shotgun (WGS) entry which is preliminary data.</text>
</comment>
<feature type="domain" description="Stereocilin LRR" evidence="1">
    <location>
        <begin position="25"/>
        <end position="169"/>
    </location>
</feature>
<accession>A0ABV0MX93</accession>
<dbReference type="InterPro" id="IPR048992">
    <property type="entry name" value="Stereocilin_LRR"/>
</dbReference>
<dbReference type="Pfam" id="PF21058">
    <property type="entry name" value="Stereocilin"/>
    <property type="match status" value="1"/>
</dbReference>
<gene>
    <name evidence="2" type="ORF">GOODEAATRI_033515</name>
</gene>
<sequence length="178" mass="19792">MWTELYTSFYSVNNYNVLVLYVYLQLLDGLDVLQRNILSSVKQEFIANRLIGSYRNLTAKDFIRLGNLSCLADPVDLLAYNNTEAFQVIQESIMNCMLKGLSLPSQLVSDLLLNNPELRIPSSLSANRLKELAPLLPSLGVTFLKGLTVSQLLSALPGLSTIPFTPIQVELKWTAAVV</sequence>
<organism evidence="2 3">
    <name type="scientific">Goodea atripinnis</name>
    <dbReference type="NCBI Taxonomy" id="208336"/>
    <lineage>
        <taxon>Eukaryota</taxon>
        <taxon>Metazoa</taxon>
        <taxon>Chordata</taxon>
        <taxon>Craniata</taxon>
        <taxon>Vertebrata</taxon>
        <taxon>Euteleostomi</taxon>
        <taxon>Actinopterygii</taxon>
        <taxon>Neopterygii</taxon>
        <taxon>Teleostei</taxon>
        <taxon>Neoteleostei</taxon>
        <taxon>Acanthomorphata</taxon>
        <taxon>Ovalentaria</taxon>
        <taxon>Atherinomorphae</taxon>
        <taxon>Cyprinodontiformes</taxon>
        <taxon>Goodeidae</taxon>
        <taxon>Goodea</taxon>
    </lineage>
</organism>
<name>A0ABV0MX93_9TELE</name>
<protein>
    <recommendedName>
        <fullName evidence="1">Stereocilin LRR domain-containing protein</fullName>
    </recommendedName>
</protein>
<dbReference type="Proteomes" id="UP001476798">
    <property type="component" value="Unassembled WGS sequence"/>
</dbReference>
<evidence type="ECO:0000313" key="3">
    <source>
        <dbReference type="Proteomes" id="UP001476798"/>
    </source>
</evidence>
<reference evidence="2 3" key="1">
    <citation type="submission" date="2021-06" db="EMBL/GenBank/DDBJ databases">
        <authorList>
            <person name="Palmer J.M."/>
        </authorList>
    </citation>
    <scope>NUCLEOTIDE SEQUENCE [LARGE SCALE GENOMIC DNA]</scope>
    <source>
        <strain evidence="2 3">GA_2019</strain>
        <tissue evidence="2">Muscle</tissue>
    </source>
</reference>
<evidence type="ECO:0000313" key="2">
    <source>
        <dbReference type="EMBL" id="MEQ2163742.1"/>
    </source>
</evidence>
<evidence type="ECO:0000259" key="1">
    <source>
        <dbReference type="Pfam" id="PF21058"/>
    </source>
</evidence>
<dbReference type="EMBL" id="JAHRIO010017039">
    <property type="protein sequence ID" value="MEQ2163742.1"/>
    <property type="molecule type" value="Genomic_DNA"/>
</dbReference>
<proteinExistence type="predicted"/>